<proteinExistence type="inferred from homology"/>
<comment type="caution">
    <text evidence="5">The sequence shown here is derived from an EMBL/GenBank/DDBJ whole genome shotgun (WGS) entry which is preliminary data.</text>
</comment>
<dbReference type="InterPro" id="IPR051010">
    <property type="entry name" value="BCAA_transport"/>
</dbReference>
<keyword evidence="6" id="KW-1185">Reference proteome</keyword>
<dbReference type="RefSeq" id="WP_167661070.1">
    <property type="nucleotide sequence ID" value="NZ_BMCQ01000001.1"/>
</dbReference>
<evidence type="ECO:0000256" key="2">
    <source>
        <dbReference type="ARBA" id="ARBA00022729"/>
    </source>
</evidence>
<dbReference type="Proteomes" id="UP000783934">
    <property type="component" value="Unassembled WGS sequence"/>
</dbReference>
<organism evidence="5 6">
    <name type="scientific">Paenalcaligenes hominis</name>
    <dbReference type="NCBI Taxonomy" id="643674"/>
    <lineage>
        <taxon>Bacteria</taxon>
        <taxon>Pseudomonadati</taxon>
        <taxon>Pseudomonadota</taxon>
        <taxon>Betaproteobacteria</taxon>
        <taxon>Burkholderiales</taxon>
        <taxon>Alcaligenaceae</taxon>
        <taxon>Paenalcaligenes</taxon>
    </lineage>
</organism>
<dbReference type="EMBL" id="JAATIZ010000002">
    <property type="protein sequence ID" value="NJB64980.1"/>
    <property type="molecule type" value="Genomic_DNA"/>
</dbReference>
<name>A0ABX0WQR3_9BURK</name>
<dbReference type="PANTHER" id="PTHR30483:SF6">
    <property type="entry name" value="PERIPLASMIC BINDING PROTEIN OF ABC TRANSPORTER FOR NATURAL AMINO ACIDS"/>
    <property type="match status" value="1"/>
</dbReference>
<evidence type="ECO:0000313" key="6">
    <source>
        <dbReference type="Proteomes" id="UP000783934"/>
    </source>
</evidence>
<protein>
    <submittedName>
        <fullName evidence="5">Branched-chain amino acid transport system substrate-binding protein</fullName>
    </submittedName>
</protein>
<evidence type="ECO:0000259" key="4">
    <source>
        <dbReference type="Pfam" id="PF13458"/>
    </source>
</evidence>
<evidence type="ECO:0000256" key="1">
    <source>
        <dbReference type="ARBA" id="ARBA00010062"/>
    </source>
</evidence>
<dbReference type="InterPro" id="IPR028081">
    <property type="entry name" value="Leu-bd"/>
</dbReference>
<dbReference type="SUPFAM" id="SSF53822">
    <property type="entry name" value="Periplasmic binding protein-like I"/>
    <property type="match status" value="1"/>
</dbReference>
<reference evidence="5 6" key="1">
    <citation type="submission" date="2020-03" db="EMBL/GenBank/DDBJ databases">
        <title>Genomic Encyclopedia of Type Strains, Phase IV (KMG-IV): sequencing the most valuable type-strain genomes for metagenomic binning, comparative biology and taxonomic classification.</title>
        <authorList>
            <person name="Goeker M."/>
        </authorList>
    </citation>
    <scope>NUCLEOTIDE SEQUENCE [LARGE SCALE GENOMIC DNA]</scope>
    <source>
        <strain evidence="5 6">DSM 26613</strain>
    </source>
</reference>
<comment type="similarity">
    <text evidence="1">Belongs to the leucine-binding protein family.</text>
</comment>
<gene>
    <name evidence="5" type="ORF">GGR41_001209</name>
</gene>
<dbReference type="Pfam" id="PF13458">
    <property type="entry name" value="Peripla_BP_6"/>
    <property type="match status" value="1"/>
</dbReference>
<dbReference type="InterPro" id="IPR028082">
    <property type="entry name" value="Peripla_BP_I"/>
</dbReference>
<feature type="domain" description="Leucine-binding protein" evidence="4">
    <location>
        <begin position="25"/>
        <end position="360"/>
    </location>
</feature>
<sequence length="388" mass="42602">MKKTAIAVLLGLGGLTCHAAMAEELKIGLLSTFSGPGAALGNEIKDGFELAVLQSNHQLGGIKTTLLIADDQQKPDEGRQAAERLLKRDKVDIMTGMVFSNVLLPVMPRILGNDTIYLSTNTGPADFAGEKCHPNFFTVSWQNEDIPAAMGKSMSEANYKKVFVIAPNYPGGRETIDGFKREYTGELADETYVKLGQLDFATEIAQIRASGADAVFFFLPGGMGVSFIKQLVSSGLNQQIAIYTPGFSADQDTIRAVGEPMVGMRNAAQWSADLDNEANKQFVEAFQKQYGRIPSMYAAQGYDAARLLGAAVQNLKGDLSDKDKLRAELKKAEFDSVRGDFAFNTNNYPIQNYYMREVYKDSDGEIKNKTLGLVFSDYKDHYYKNCSM</sequence>
<feature type="chain" id="PRO_5046560981" evidence="3">
    <location>
        <begin position="23"/>
        <end position="388"/>
    </location>
</feature>
<evidence type="ECO:0000256" key="3">
    <source>
        <dbReference type="SAM" id="SignalP"/>
    </source>
</evidence>
<feature type="signal peptide" evidence="3">
    <location>
        <begin position="1"/>
        <end position="22"/>
    </location>
</feature>
<dbReference type="CDD" id="cd06359">
    <property type="entry name" value="PBP1_Nba-like"/>
    <property type="match status" value="1"/>
</dbReference>
<dbReference type="PANTHER" id="PTHR30483">
    <property type="entry name" value="LEUCINE-SPECIFIC-BINDING PROTEIN"/>
    <property type="match status" value="1"/>
</dbReference>
<evidence type="ECO:0000313" key="5">
    <source>
        <dbReference type="EMBL" id="NJB64980.1"/>
    </source>
</evidence>
<accession>A0ABX0WQR3</accession>
<keyword evidence="2 3" id="KW-0732">Signal</keyword>
<dbReference type="Gene3D" id="3.40.50.2300">
    <property type="match status" value="2"/>
</dbReference>